<feature type="non-terminal residue" evidence="5">
    <location>
        <position position="291"/>
    </location>
</feature>
<name>A0A382A710_9ZZZZ</name>
<dbReference type="PANTHER" id="PTHR10457:SF29">
    <property type="entry name" value="LMBP PROTEIN"/>
    <property type="match status" value="1"/>
</dbReference>
<proteinExistence type="predicted"/>
<dbReference type="SUPFAM" id="SSF54211">
    <property type="entry name" value="Ribosomal protein S5 domain 2-like"/>
    <property type="match status" value="1"/>
</dbReference>
<dbReference type="GO" id="GO:0005524">
    <property type="term" value="F:ATP binding"/>
    <property type="evidence" value="ECO:0007669"/>
    <property type="project" value="UniProtKB-KW"/>
</dbReference>
<organism evidence="5">
    <name type="scientific">marine metagenome</name>
    <dbReference type="NCBI Taxonomy" id="408172"/>
    <lineage>
        <taxon>unclassified sequences</taxon>
        <taxon>metagenomes</taxon>
        <taxon>ecological metagenomes</taxon>
    </lineage>
</organism>
<evidence type="ECO:0008006" key="6">
    <source>
        <dbReference type="Google" id="ProtNLM"/>
    </source>
</evidence>
<evidence type="ECO:0000313" key="5">
    <source>
        <dbReference type="EMBL" id="SVA97328.1"/>
    </source>
</evidence>
<dbReference type="InterPro" id="IPR013750">
    <property type="entry name" value="GHMP_kinase_C_dom"/>
</dbReference>
<dbReference type="SUPFAM" id="SSF55060">
    <property type="entry name" value="GHMP Kinase, C-terminal domain"/>
    <property type="match status" value="1"/>
</dbReference>
<evidence type="ECO:0000259" key="4">
    <source>
        <dbReference type="Pfam" id="PF08544"/>
    </source>
</evidence>
<dbReference type="Pfam" id="PF08544">
    <property type="entry name" value="GHMP_kinases_C"/>
    <property type="match status" value="1"/>
</dbReference>
<dbReference type="InterPro" id="IPR036554">
    <property type="entry name" value="GHMP_kinase_C_sf"/>
</dbReference>
<dbReference type="EMBL" id="UINC01024183">
    <property type="protein sequence ID" value="SVA97328.1"/>
    <property type="molecule type" value="Genomic_DNA"/>
</dbReference>
<dbReference type="PIRSF" id="PIRSF036406">
    <property type="entry name" value="Hept_kin"/>
    <property type="match status" value="1"/>
</dbReference>
<gene>
    <name evidence="5" type="ORF">METZ01_LOCUS150182</name>
</gene>
<keyword evidence="2" id="KW-0067">ATP-binding</keyword>
<dbReference type="GO" id="GO:0005829">
    <property type="term" value="C:cytosol"/>
    <property type="evidence" value="ECO:0007669"/>
    <property type="project" value="TreeGrafter"/>
</dbReference>
<dbReference type="GO" id="GO:0006012">
    <property type="term" value="P:galactose metabolic process"/>
    <property type="evidence" value="ECO:0007669"/>
    <property type="project" value="TreeGrafter"/>
</dbReference>
<dbReference type="InterPro" id="IPR020568">
    <property type="entry name" value="Ribosomal_Su5_D2-typ_SF"/>
</dbReference>
<protein>
    <recommendedName>
        <fullName evidence="6">GHMP kinase N-terminal domain-containing protein</fullName>
    </recommendedName>
</protein>
<reference evidence="5" key="1">
    <citation type="submission" date="2018-05" db="EMBL/GenBank/DDBJ databases">
        <authorList>
            <person name="Lanie J.A."/>
            <person name="Ng W.-L."/>
            <person name="Kazmierczak K.M."/>
            <person name="Andrzejewski T.M."/>
            <person name="Davidsen T.M."/>
            <person name="Wayne K.J."/>
            <person name="Tettelin H."/>
            <person name="Glass J.I."/>
            <person name="Rusch D."/>
            <person name="Podicherti R."/>
            <person name="Tsui H.-C.T."/>
            <person name="Winkler M.E."/>
        </authorList>
    </citation>
    <scope>NUCLEOTIDE SEQUENCE</scope>
</reference>
<dbReference type="InterPro" id="IPR001174">
    <property type="entry name" value="HddA/FKP"/>
</dbReference>
<dbReference type="Pfam" id="PF00288">
    <property type="entry name" value="GHMP_kinases_N"/>
    <property type="match status" value="1"/>
</dbReference>
<keyword evidence="1" id="KW-0547">Nucleotide-binding</keyword>
<evidence type="ECO:0000256" key="2">
    <source>
        <dbReference type="ARBA" id="ARBA00022840"/>
    </source>
</evidence>
<feature type="domain" description="GHMP kinase N-terminal" evidence="3">
    <location>
        <begin position="82"/>
        <end position="162"/>
    </location>
</feature>
<accession>A0A382A710</accession>
<evidence type="ECO:0000259" key="3">
    <source>
        <dbReference type="Pfam" id="PF00288"/>
    </source>
</evidence>
<dbReference type="PRINTS" id="PR00960">
    <property type="entry name" value="LMBPPROTEIN"/>
</dbReference>
<dbReference type="PANTHER" id="PTHR10457">
    <property type="entry name" value="MEVALONATE KINASE/GALACTOKINASE"/>
    <property type="match status" value="1"/>
</dbReference>
<evidence type="ECO:0000256" key="1">
    <source>
        <dbReference type="ARBA" id="ARBA00022741"/>
    </source>
</evidence>
<dbReference type="Gene3D" id="3.30.230.120">
    <property type="match status" value="1"/>
</dbReference>
<feature type="domain" description="GHMP kinase C-terminal" evidence="4">
    <location>
        <begin position="234"/>
        <end position="291"/>
    </location>
</feature>
<dbReference type="GO" id="GO:0004335">
    <property type="term" value="F:galactokinase activity"/>
    <property type="evidence" value="ECO:0007669"/>
    <property type="project" value="TreeGrafter"/>
</dbReference>
<dbReference type="AlphaFoldDB" id="A0A382A710"/>
<sequence length="291" mass="32292">MNLGISAVRLSFAGGGTDLPEYYNNFEGNIIASTINHFTYVMSNKRTDGKFQIFSPEFHAYIKPIPYDKLTCNTKGTELASSTIKHLNSKDGIDLMLASDVEPASGLGSSSALTVNLVNTVATLNNKNLTKNELAENAHYIQRHFLNWPMGKQDEYISAFGGFNFIKFKKDKIKIIPIKLTKLNKNELENNLMLFYVGGGTHAGILPNQVEQIKKNNQKVMSSLHQVKELAESMYQALKKSDITKFGELLHLGWTEKKKFSHNVTNTRIDRLYNKLIDAGAVGGKITGAGG</sequence>
<dbReference type="InterPro" id="IPR006204">
    <property type="entry name" value="GHMP_kinase_N_dom"/>
</dbReference>
<dbReference type="InterPro" id="IPR014606">
    <property type="entry name" value="Heptose_7-P_kinase"/>
</dbReference>